<evidence type="ECO:0000256" key="1">
    <source>
        <dbReference type="SAM" id="Phobius"/>
    </source>
</evidence>
<comment type="caution">
    <text evidence="2">The sequence shown here is derived from an EMBL/GenBank/DDBJ whole genome shotgun (WGS) entry which is preliminary data.</text>
</comment>
<name>A0A9X2IAM5_9GAMM</name>
<reference evidence="2" key="1">
    <citation type="submission" date="2021-11" db="EMBL/GenBank/DDBJ databases">
        <title>Legionella maioricencis sp. nov., a new species isolated from hot water samples in Mallorca.</title>
        <authorList>
            <person name="Crespi S."/>
            <person name="Drasar V."/>
            <person name="Salva-Serra F."/>
            <person name="Jaen-Luchoro D."/>
            <person name="Pineiro-Iglesias B."/>
            <person name="Aliaga F."/>
            <person name="Fernandez-Juarez V."/>
            <person name="Coll G."/>
            <person name="Moore E.R.B."/>
            <person name="Bennasar-Figueras A."/>
        </authorList>
    </citation>
    <scope>NUCLEOTIDE SEQUENCE</scope>
    <source>
        <strain evidence="2">HCPI-6</strain>
    </source>
</reference>
<protein>
    <recommendedName>
        <fullName evidence="4">23, 7 kDa protein</fullName>
    </recommendedName>
</protein>
<feature type="transmembrane region" description="Helical" evidence="1">
    <location>
        <begin position="116"/>
        <end position="134"/>
    </location>
</feature>
<dbReference type="RefSeq" id="WP_250421656.1">
    <property type="nucleotide sequence ID" value="NZ_JAJKBJ010000005.1"/>
</dbReference>
<dbReference type="EMBL" id="JAJKBJ010000005">
    <property type="protein sequence ID" value="MCL9683735.1"/>
    <property type="molecule type" value="Genomic_DNA"/>
</dbReference>
<sequence>MRNLLFPSRVTKESVVQKIEQAKSLLADIEDGKKRYFLSLLQKRINDFESELSSHTISPFEKEQVLEQYSRFAKTLHQCLEYPWGAGSSIYYYHRQYYYLVGSHDAAKPNHLTKEICLASVGLCISLVIGSIPVCAFNPVIGAILLLVAIPLLFPSCFFLFIPDAPDSVKKKQEEITLFQEGAKLIRPDLVFEEESDINTESDFSEMSFIPR</sequence>
<proteinExistence type="predicted"/>
<organism evidence="2 3">
    <name type="scientific">Legionella maioricensis</name>
    <dbReference type="NCBI Taxonomy" id="2896528"/>
    <lineage>
        <taxon>Bacteria</taxon>
        <taxon>Pseudomonadati</taxon>
        <taxon>Pseudomonadota</taxon>
        <taxon>Gammaproteobacteria</taxon>
        <taxon>Legionellales</taxon>
        <taxon>Legionellaceae</taxon>
        <taxon>Legionella</taxon>
    </lineage>
</organism>
<dbReference type="Proteomes" id="UP001139721">
    <property type="component" value="Unassembled WGS sequence"/>
</dbReference>
<keyword evidence="1" id="KW-0472">Membrane</keyword>
<keyword evidence="1" id="KW-1133">Transmembrane helix</keyword>
<evidence type="ECO:0000313" key="2">
    <source>
        <dbReference type="EMBL" id="MCL9683735.1"/>
    </source>
</evidence>
<dbReference type="AlphaFoldDB" id="A0A9X2IAM5"/>
<feature type="transmembrane region" description="Helical" evidence="1">
    <location>
        <begin position="140"/>
        <end position="162"/>
    </location>
</feature>
<keyword evidence="1" id="KW-0812">Transmembrane</keyword>
<evidence type="ECO:0000313" key="3">
    <source>
        <dbReference type="Proteomes" id="UP001139721"/>
    </source>
</evidence>
<evidence type="ECO:0008006" key="4">
    <source>
        <dbReference type="Google" id="ProtNLM"/>
    </source>
</evidence>
<gene>
    <name evidence="2" type="ORF">LOX96_06495</name>
</gene>
<accession>A0A9X2IAM5</accession>
<keyword evidence="3" id="KW-1185">Reference proteome</keyword>